<name>A0A0V1GED6_9BILA</name>
<accession>A0A0V1GED6</accession>
<dbReference type="AlphaFoldDB" id="A0A0V1GED6"/>
<reference evidence="1 2" key="1">
    <citation type="submission" date="2015-01" db="EMBL/GenBank/DDBJ databases">
        <title>Evolution of Trichinella species and genotypes.</title>
        <authorList>
            <person name="Korhonen P.K."/>
            <person name="Edoardo P."/>
            <person name="Giuseppe L.R."/>
            <person name="Gasser R.B."/>
        </authorList>
    </citation>
    <scope>NUCLEOTIDE SEQUENCE [LARGE SCALE GENOMIC DNA]</scope>
    <source>
        <strain evidence="1">ISS1029</strain>
    </source>
</reference>
<organism evidence="1 2">
    <name type="scientific">Trichinella zimbabwensis</name>
    <dbReference type="NCBI Taxonomy" id="268475"/>
    <lineage>
        <taxon>Eukaryota</taxon>
        <taxon>Metazoa</taxon>
        <taxon>Ecdysozoa</taxon>
        <taxon>Nematoda</taxon>
        <taxon>Enoplea</taxon>
        <taxon>Dorylaimia</taxon>
        <taxon>Trichinellida</taxon>
        <taxon>Trichinellidae</taxon>
        <taxon>Trichinella</taxon>
    </lineage>
</organism>
<proteinExistence type="predicted"/>
<keyword evidence="2" id="KW-1185">Reference proteome</keyword>
<protein>
    <submittedName>
        <fullName evidence="1">Uncharacterized protein</fullName>
    </submittedName>
</protein>
<sequence>MEELKNQLTCIAVLCQCPVAGCRQFDSRKSLKSSGPSPFYNFSKNIHDIKNYMYVVFKQMD</sequence>
<comment type="caution">
    <text evidence="1">The sequence shown here is derived from an EMBL/GenBank/DDBJ whole genome shotgun (WGS) entry which is preliminary data.</text>
</comment>
<evidence type="ECO:0000313" key="2">
    <source>
        <dbReference type="Proteomes" id="UP000055024"/>
    </source>
</evidence>
<dbReference type="EMBL" id="JYDP01002685">
    <property type="protein sequence ID" value="KRY96605.1"/>
    <property type="molecule type" value="Genomic_DNA"/>
</dbReference>
<evidence type="ECO:0000313" key="1">
    <source>
        <dbReference type="EMBL" id="KRY96605.1"/>
    </source>
</evidence>
<gene>
    <name evidence="1" type="ORF">T11_8867</name>
</gene>
<dbReference type="Proteomes" id="UP000055024">
    <property type="component" value="Unassembled WGS sequence"/>
</dbReference>